<name>E9M5P8_9GAMA</name>
<organism evidence="2 4">
    <name type="scientific">Cricetid gammaherpesvirus 2</name>
    <dbReference type="NCBI Taxonomy" id="1605972"/>
    <lineage>
        <taxon>Viruses</taxon>
        <taxon>Duplodnaviria</taxon>
        <taxon>Heunggongvirae</taxon>
        <taxon>Peploviricota</taxon>
        <taxon>Herviviricetes</taxon>
        <taxon>Herpesvirales</taxon>
        <taxon>Orthoherpesviridae</taxon>
        <taxon>Gammaherpesvirinae</taxon>
        <taxon>Rhadinovirus</taxon>
        <taxon>Rhadinovirus cricetidgamma2</taxon>
    </lineage>
</organism>
<feature type="compositionally biased region" description="Basic and acidic residues" evidence="1">
    <location>
        <begin position="151"/>
        <end position="161"/>
    </location>
</feature>
<proteinExistence type="predicted"/>
<dbReference type="RefSeq" id="YP_004207901.1">
    <property type="nucleotide sequence ID" value="NC_015049.1"/>
</dbReference>
<dbReference type="EMBL" id="HQ698924">
    <property type="protein sequence ID" value="ADW24488.1"/>
    <property type="molecule type" value="Genomic_DNA"/>
</dbReference>
<evidence type="ECO:0000313" key="5">
    <source>
        <dbReference type="Proteomes" id="UP000164320"/>
    </source>
</evidence>
<gene>
    <name evidence="3" type="ORF">RHVP-L.R15</name>
    <name evidence="2" type="ORF">RHVP.R15</name>
</gene>
<dbReference type="KEGG" id="vg:10192256"/>
<dbReference type="Proteomes" id="UP000164320">
    <property type="component" value="Genome"/>
</dbReference>
<protein>
    <submittedName>
        <fullName evidence="2">Uncharacterized protein</fullName>
    </submittedName>
</protein>
<feature type="compositionally biased region" description="Basic and acidic residues" evidence="1">
    <location>
        <begin position="172"/>
        <end position="184"/>
    </location>
</feature>
<accession>E9M5P8</accession>
<evidence type="ECO:0000313" key="4">
    <source>
        <dbReference type="Proteomes" id="UP000134313"/>
    </source>
</evidence>
<keyword evidence="4" id="KW-1185">Reference proteome</keyword>
<feature type="region of interest" description="Disordered" evidence="1">
    <location>
        <begin position="122"/>
        <end position="191"/>
    </location>
</feature>
<evidence type="ECO:0000313" key="2">
    <source>
        <dbReference type="EMBL" id="ADW24406.1"/>
    </source>
</evidence>
<sequence>MGLDDAGELPRPVYSKEKKQRLYNMLQTHFGIALKDVDTVTERDMMYAVAERFFDEYLEARENGVRPWQHNINDMKGGKDPGNLDAGKDVGLINLDGDGSGDGNKSFSFDPNSWKFGFPGSSSGPFQFASGKPSGSIEPIKDPGSSISIIEDPKPGSERPESSQQNDLLSLPDEKTIENKESGKQKNGKKK</sequence>
<dbReference type="Proteomes" id="UP000134313">
    <property type="component" value="Segment"/>
</dbReference>
<reference evidence="4 5" key="1">
    <citation type="journal article" date="2011" name="J. Virol.">
        <title>Identification and sequencing of a novel rodent gammaherpesvirus that establishes acute and latent infection in laboratory mice.</title>
        <authorList>
            <person name="Loh J."/>
            <person name="Zhao G."/>
            <person name="Nelson C.A."/>
            <person name="Coder P."/>
            <person name="Droit L."/>
            <person name="Handley S.A."/>
            <person name="Johnson L.S."/>
            <person name="Vachharajani P."/>
            <person name="Guzman H."/>
            <person name="Tesh R.B."/>
            <person name="Wang D."/>
            <person name="Fremont D.H."/>
            <person name="Virgin H.W."/>
        </authorList>
    </citation>
    <scope>NUCLEOTIDE SEQUENCE [LARGE SCALE GENOMIC DNA]</scope>
</reference>
<evidence type="ECO:0000313" key="3">
    <source>
        <dbReference type="EMBL" id="ADW24488.1"/>
    </source>
</evidence>
<evidence type="ECO:0000256" key="1">
    <source>
        <dbReference type="SAM" id="MobiDB-lite"/>
    </source>
</evidence>
<dbReference type="GeneID" id="10192256"/>
<dbReference type="EMBL" id="HQ221963">
    <property type="protein sequence ID" value="ADW24406.1"/>
    <property type="molecule type" value="Genomic_DNA"/>
</dbReference>